<dbReference type="Pfam" id="PF08685">
    <property type="entry name" value="GON"/>
    <property type="match status" value="1"/>
</dbReference>
<accession>A0ABN8NDZ9</accession>
<dbReference type="PROSITE" id="PS51046">
    <property type="entry name" value="GON"/>
    <property type="match status" value="1"/>
</dbReference>
<dbReference type="SMART" id="SM00209">
    <property type="entry name" value="TSP1"/>
    <property type="match status" value="29"/>
</dbReference>
<dbReference type="Pfam" id="PF19030">
    <property type="entry name" value="TSP1_ADAMTS"/>
    <property type="match status" value="29"/>
</dbReference>
<dbReference type="PANTHER" id="PTHR13723">
    <property type="entry name" value="ADAMTS A DISINTEGRIN AND METALLOPROTEASE WITH THROMBOSPONDIN MOTIFS PROTEASE"/>
    <property type="match status" value="1"/>
</dbReference>
<organism evidence="5 6">
    <name type="scientific">Porites lobata</name>
    <dbReference type="NCBI Taxonomy" id="104759"/>
    <lineage>
        <taxon>Eukaryota</taxon>
        <taxon>Metazoa</taxon>
        <taxon>Cnidaria</taxon>
        <taxon>Anthozoa</taxon>
        <taxon>Hexacorallia</taxon>
        <taxon>Scleractinia</taxon>
        <taxon>Fungiina</taxon>
        <taxon>Poritidae</taxon>
        <taxon>Porites</taxon>
    </lineage>
</organism>
<dbReference type="PROSITE" id="PS50092">
    <property type="entry name" value="TSP1"/>
    <property type="match status" value="29"/>
</dbReference>
<evidence type="ECO:0000313" key="6">
    <source>
        <dbReference type="Proteomes" id="UP001159405"/>
    </source>
</evidence>
<keyword evidence="3" id="KW-0479">Metal-binding</keyword>
<evidence type="ECO:0000259" key="4">
    <source>
        <dbReference type="PROSITE" id="PS51046"/>
    </source>
</evidence>
<proteinExistence type="predicted"/>
<dbReference type="InterPro" id="IPR036383">
    <property type="entry name" value="TSP1_rpt_sf"/>
</dbReference>
<dbReference type="InterPro" id="IPR012314">
    <property type="entry name" value="Pept_M12B_GON-ADAMTSs"/>
</dbReference>
<keyword evidence="2" id="KW-0964">Secreted</keyword>
<evidence type="ECO:0000313" key="5">
    <source>
        <dbReference type="EMBL" id="CAH3046830.1"/>
    </source>
</evidence>
<dbReference type="InterPro" id="IPR000884">
    <property type="entry name" value="TSP1_rpt"/>
</dbReference>
<dbReference type="EMBL" id="CALNXK010000015">
    <property type="protein sequence ID" value="CAH3046830.1"/>
    <property type="molecule type" value="Genomic_DNA"/>
</dbReference>
<dbReference type="SUPFAM" id="SSF82895">
    <property type="entry name" value="TSP-1 type 1 repeat"/>
    <property type="match status" value="29"/>
</dbReference>
<sequence>MMTRQIMCLSPGKVARPLSEEKCSAATRPQSHKVCKTQECSTLYKIDHEGDLDDHYWRLSMWTPCSVSCGEKPGTQYRDVECVLVRGRQQDVVDENHCAHTPKPADLKECQVLPCTTWRHGSWGGCSRLCGKGVQLRVVKCTYDNFKITVDKNCDLKSKPLSIRPCEIRECIPTSAVPTSTPTPTSLQAVPSWKTGTWGQCSVTCGLGVRKRTVECSDKSSSCDARTKPETTALCNLKACPQWKTSQWGECSVTCGQGQRQREVQCRYEDGKASNECDESNKPKSIFVCVLGECPVWREEPWGECSVSCGKGIRQRSVSCRLASGQLSPGCSEENKPTFREPCNIRPCPTWITGDWGKCSVTCDSGIKVRSVECSDKDFSCDARTKPQTTTQCNLKPCPRWKTSPWGECSVTCGQGQTQREVQCSYEDGTTSNQCNRGKKPESIMDCVREDCPTWREEPWGECSVSCGEGIRQRSVSCRLPSGQLSPGCNKDNKPAARKNCNIRPCPTWITGDWGKCSVSCGSGIKIRSVECSDKDFSCSEITKPQATMQCNLKECPEWKTSPWEECSVSCGNGTRRRSVNCRLQNGQLSPGCDEENRPVTIEACDIRRCPTWITRDWGECSLTCGSGIKLRVVECSDKDFPCDARTKPQTTAQCNPEPCPEWKARAWGQCSVSCGVGVRQRGVYCVSRNGRLSSGCTQKTKPFTNEACNKRPCPTWLTGDWGKCSVTCGLGVKKRSVECSDKDVSCDARTKPQTTAQCNLKTCPQWKTSPWGECSKTCGNGIKFRPVNCHGLNSQCDLKTKPVTRAHCNLGPCAEWKVGDWQQCTVTCGRGWRRRTVECTTRRLRCDYRTKPDVYDMCDMGKCPVWKAGRWGECSVSCGEGVRRRSVECTGGEGKCNSRTQPISTIRCNLGSCPQWKAGQWSQCSVSCGNGVKSRSVECSGNRGKCDVQTKPTSTDSCNLGSCPVWKVGNWGRCSVTCGDGFRKREVTCSRLDVSCDAGKKPQATSSCNPGSCPEWKVGEWGKCTVTCGNGFRGRAVLCSGGTNKCDSISKPKAITQCNPGTCPTWTAGEWSKCSVTCGSGRKQREVTCSRSDATCDATNKPASTAKCELGACPRWEIGDWGQCSVTCGSGIKTRAVHCSGAFNKCDPSKRPASSTSCSSAPCPRWKVAAWSKCSASCGGGVKERLVECVVEDKKSSACDTGTKPVAQASCNLGQCPQWKIGEWTECSVTCGSGIKQRKIECVSGVDASCDERTKPLATGKCDLGRCPRWHTGRWTGCSRTCGKGIKRRAVGCFSMTTRKQINDEACEPKLRPATQLECTIKSCIPEARWRKGSWGKCSVYCGIGEKSRDVWCSTKNGKKVPDEYCAGEHKPRMTRSCNKNRRCGEWEIGLWTECSKTCGDRTRRRPVRCLHQLDYKDDTFCDGRTRPSEQQPCSQIACPRVRNIYQWQTTPWSECSSSCGYGQKSRDIWCVDLSRRNVSDALCNPESKPESSAACYGSKCPSQWKHGDWSPCSRTCARGYQYRAVQCVGNTDCDKRTKPPVWRPCNRGECGSFLFWRVGKWSKCSVSCGHGVMRRLVKCFARNGSYVDDSFCTTPTSRKPEDTRACQMKPCPPKTCKDIQLISGLQNDGEQSLNIQGRELQVYCHAMMSQEPKEYITLRTGPANNFAEIYPKRLRNAWQCPGNGSHVEECDCEDEDYQQSGASYYSKIRIDLSAMKIIPEDKEFASTRGLNPPAYGTAGDCYSAQGRCPQGRFSINLKETGIRLTSKVMWGSTGQAYSQIIYRYPEGQQVIGKCGGRCGICRPENDVGLKIELVEDES</sequence>
<keyword evidence="6" id="KW-1185">Reference proteome</keyword>
<evidence type="ECO:0000256" key="2">
    <source>
        <dbReference type="ARBA" id="ARBA00022525"/>
    </source>
</evidence>
<comment type="caution">
    <text evidence="5">The sequence shown here is derived from an EMBL/GenBank/DDBJ whole genome shotgun (WGS) entry which is preliminary data.</text>
</comment>
<reference evidence="5 6" key="1">
    <citation type="submission" date="2022-05" db="EMBL/GenBank/DDBJ databases">
        <authorList>
            <consortium name="Genoscope - CEA"/>
            <person name="William W."/>
        </authorList>
    </citation>
    <scope>NUCLEOTIDE SEQUENCE [LARGE SCALE GENOMIC DNA]</scope>
</reference>
<dbReference type="InterPro" id="IPR050439">
    <property type="entry name" value="ADAMTS_ADAMTS-like"/>
</dbReference>
<feature type="domain" description="GON" evidence="4">
    <location>
        <begin position="1614"/>
        <end position="1816"/>
    </location>
</feature>
<evidence type="ECO:0000256" key="1">
    <source>
        <dbReference type="ARBA" id="ARBA00004613"/>
    </source>
</evidence>
<dbReference type="Gene3D" id="2.20.100.10">
    <property type="entry name" value="Thrombospondin type-1 (TSP1) repeat"/>
    <property type="match status" value="29"/>
</dbReference>
<dbReference type="Proteomes" id="UP001159405">
    <property type="component" value="Unassembled WGS sequence"/>
</dbReference>
<dbReference type="PANTHER" id="PTHR13723:SF278">
    <property type="entry name" value="ADAM METALLOPEPTIDASE WITH THROMBOSPONDIN TYPE 1 MOTIF A, ISOFORM B"/>
    <property type="match status" value="1"/>
</dbReference>
<comment type="subcellular location">
    <subcellularLocation>
        <location evidence="1">Secreted</location>
    </subcellularLocation>
</comment>
<evidence type="ECO:0000256" key="3">
    <source>
        <dbReference type="ARBA" id="ARBA00022723"/>
    </source>
</evidence>
<name>A0ABN8NDZ9_9CNID</name>
<gene>
    <name evidence="5" type="ORF">PLOB_00009770</name>
</gene>
<protein>
    <recommendedName>
        <fullName evidence="4">GON domain-containing protein</fullName>
    </recommendedName>
</protein>